<evidence type="ECO:0000313" key="3">
    <source>
        <dbReference type="Proteomes" id="UP001198163"/>
    </source>
</evidence>
<feature type="domain" description="RCK C-terminal" evidence="1">
    <location>
        <begin position="134"/>
        <end position="220"/>
    </location>
</feature>
<dbReference type="Pfam" id="PF02080">
    <property type="entry name" value="TrkA_C"/>
    <property type="match status" value="1"/>
</dbReference>
<organism evidence="2 3">
    <name type="scientific">Teretinema zuelzerae</name>
    <dbReference type="NCBI Taxonomy" id="156"/>
    <lineage>
        <taxon>Bacteria</taxon>
        <taxon>Pseudomonadati</taxon>
        <taxon>Spirochaetota</taxon>
        <taxon>Spirochaetia</taxon>
        <taxon>Spirochaetales</taxon>
        <taxon>Treponemataceae</taxon>
        <taxon>Teretinema</taxon>
    </lineage>
</organism>
<name>A0AAE3EIC7_9SPIR</name>
<dbReference type="GO" id="GO:0006813">
    <property type="term" value="P:potassium ion transport"/>
    <property type="evidence" value="ECO:0007669"/>
    <property type="project" value="InterPro"/>
</dbReference>
<protein>
    <submittedName>
        <fullName evidence="2">TrkA family potassium uptake protein</fullName>
    </submittedName>
</protein>
<evidence type="ECO:0000259" key="1">
    <source>
        <dbReference type="PROSITE" id="PS51202"/>
    </source>
</evidence>
<comment type="caution">
    <text evidence="2">The sequence shown here is derived from an EMBL/GenBank/DDBJ whole genome shotgun (WGS) entry which is preliminary data.</text>
</comment>
<dbReference type="PANTHER" id="PTHR43833:SF7">
    <property type="entry name" value="KTR SYSTEM POTASSIUM UPTAKE PROTEIN C"/>
    <property type="match status" value="1"/>
</dbReference>
<dbReference type="InterPro" id="IPR006037">
    <property type="entry name" value="RCK_C"/>
</dbReference>
<dbReference type="InterPro" id="IPR036721">
    <property type="entry name" value="RCK_C_sf"/>
</dbReference>
<dbReference type="GO" id="GO:0008324">
    <property type="term" value="F:monoatomic cation transmembrane transporter activity"/>
    <property type="evidence" value="ECO:0007669"/>
    <property type="project" value="InterPro"/>
</dbReference>
<dbReference type="Proteomes" id="UP001198163">
    <property type="component" value="Unassembled WGS sequence"/>
</dbReference>
<proteinExistence type="predicted"/>
<accession>A0AAE3EIC7</accession>
<dbReference type="InterPro" id="IPR036291">
    <property type="entry name" value="NAD(P)-bd_dom_sf"/>
</dbReference>
<dbReference type="PROSITE" id="PS51202">
    <property type="entry name" value="RCK_C"/>
    <property type="match status" value="1"/>
</dbReference>
<dbReference type="Pfam" id="PF02254">
    <property type="entry name" value="TrkA_N"/>
    <property type="match status" value="1"/>
</dbReference>
<dbReference type="InterPro" id="IPR003148">
    <property type="entry name" value="RCK_N"/>
</dbReference>
<dbReference type="SUPFAM" id="SSF51735">
    <property type="entry name" value="NAD(P)-binding Rossmann-fold domains"/>
    <property type="match status" value="1"/>
</dbReference>
<dbReference type="AlphaFoldDB" id="A0AAE3EIC7"/>
<dbReference type="Gene3D" id="3.40.50.720">
    <property type="entry name" value="NAD(P)-binding Rossmann-like Domain"/>
    <property type="match status" value="1"/>
</dbReference>
<keyword evidence="3" id="KW-1185">Reference proteome</keyword>
<evidence type="ECO:0000313" key="2">
    <source>
        <dbReference type="EMBL" id="MCD1655565.1"/>
    </source>
</evidence>
<dbReference type="EMBL" id="JAINWA010000003">
    <property type="protein sequence ID" value="MCD1655565.1"/>
    <property type="molecule type" value="Genomic_DNA"/>
</dbReference>
<dbReference type="SUPFAM" id="SSF116726">
    <property type="entry name" value="TrkA C-terminal domain-like"/>
    <property type="match status" value="1"/>
</dbReference>
<dbReference type="Gene3D" id="3.30.70.1450">
    <property type="entry name" value="Regulator of K+ conductance, C-terminal domain"/>
    <property type="match status" value="1"/>
</dbReference>
<dbReference type="RefSeq" id="WP_230756951.1">
    <property type="nucleotide sequence ID" value="NZ_JAINWA010000003.1"/>
</dbReference>
<sequence length="237" mass="26942">MKQFAIVGLGAFGIRMLEELLEITNEIIIIDRDKDVIEKYKDFARASYITDAINETALRKIVPPEIDAVIVDLGGKIESSIMTINFLHKMGIREIVAKAQTDEHGEILKLMGATKVIYPDREAAKRITPILASSLLFDFMPISQNLSLAEIRANEYCIGKTLMEANLRKEFSLNVVALRKEDSDEFTFINDPSYAFAKEDVLLVAGAEEDIFAFSRDPERQVRRDFRESFRKLFGKK</sequence>
<dbReference type="InterPro" id="IPR050721">
    <property type="entry name" value="Trk_Ktr_HKT_K-transport"/>
</dbReference>
<dbReference type="PANTHER" id="PTHR43833">
    <property type="entry name" value="POTASSIUM CHANNEL PROTEIN 2-RELATED-RELATED"/>
    <property type="match status" value="1"/>
</dbReference>
<reference evidence="2" key="1">
    <citation type="submission" date="2021-08" db="EMBL/GenBank/DDBJ databases">
        <title>Comparative analyses of Brucepasteria parasyntrophica and Teretinema zuelzerae.</title>
        <authorList>
            <person name="Song Y."/>
            <person name="Brune A."/>
        </authorList>
    </citation>
    <scope>NUCLEOTIDE SEQUENCE</scope>
    <source>
        <strain evidence="2">DSM 1903</strain>
    </source>
</reference>
<gene>
    <name evidence="2" type="ORF">K7J14_12765</name>
</gene>